<dbReference type="NCBIfam" id="TIGR01484">
    <property type="entry name" value="HAD-SF-IIB"/>
    <property type="match status" value="1"/>
</dbReference>
<keyword evidence="1" id="KW-0378">Hydrolase</keyword>
<dbReference type="Gene3D" id="3.40.50.1000">
    <property type="entry name" value="HAD superfamily/HAD-like"/>
    <property type="match status" value="1"/>
</dbReference>
<evidence type="ECO:0000313" key="1">
    <source>
        <dbReference type="EMBL" id="MFL0248818.1"/>
    </source>
</evidence>
<dbReference type="Proteomes" id="UP001623592">
    <property type="component" value="Unassembled WGS sequence"/>
</dbReference>
<sequence length="292" mass="33722">MKCELCIDLNLDIIDVYYVGGALQLNKRFEGYLLISDMDGTLIGNDRKISENNVKAIKKFQEYGGKFGVATGRTVESAKRYIDKLPVDIPVILYNGAKIYDFDKETVLFEIPLEEKVKELVKEIKKYDNTLGIEIYSNENTYIYSPCRFSKRFKNRNYDVYFDIPETLWEQKWTKVLIVGEKDQMDYLEENFENIFEKINLIRSGENFLEILPEKTSKGSAIKKLCKIIDMDMSNIIAVGDEMNDYEMIKEAGYGFCVSNGNKKLVNMCSNICAPNDEHAIENVVEWAIENI</sequence>
<comment type="caution">
    <text evidence="1">The sequence shown here is derived from an EMBL/GenBank/DDBJ whole genome shotgun (WGS) entry which is preliminary data.</text>
</comment>
<dbReference type="PANTHER" id="PTHR10000:SF8">
    <property type="entry name" value="HAD SUPERFAMILY HYDROLASE-LIKE, TYPE 3"/>
    <property type="match status" value="1"/>
</dbReference>
<dbReference type="NCBIfam" id="TIGR00099">
    <property type="entry name" value="Cof-subfamily"/>
    <property type="match status" value="1"/>
</dbReference>
<dbReference type="GO" id="GO:0016787">
    <property type="term" value="F:hydrolase activity"/>
    <property type="evidence" value="ECO:0007669"/>
    <property type="project" value="UniProtKB-KW"/>
</dbReference>
<organism evidence="1 2">
    <name type="scientific">Clostridium neuense</name>
    <dbReference type="NCBI Taxonomy" id="1728934"/>
    <lineage>
        <taxon>Bacteria</taxon>
        <taxon>Bacillati</taxon>
        <taxon>Bacillota</taxon>
        <taxon>Clostridia</taxon>
        <taxon>Eubacteriales</taxon>
        <taxon>Clostridiaceae</taxon>
        <taxon>Clostridium</taxon>
    </lineage>
</organism>
<dbReference type="InterPro" id="IPR000150">
    <property type="entry name" value="Cof"/>
</dbReference>
<dbReference type="CDD" id="cd07516">
    <property type="entry name" value="HAD_Pase"/>
    <property type="match status" value="1"/>
</dbReference>
<dbReference type="EC" id="3.-.-.-" evidence="1"/>
<name>A0ABW8T8J4_9CLOT</name>
<dbReference type="InterPro" id="IPR036412">
    <property type="entry name" value="HAD-like_sf"/>
</dbReference>
<dbReference type="InterPro" id="IPR006379">
    <property type="entry name" value="HAD-SF_hydro_IIB"/>
</dbReference>
<proteinExistence type="predicted"/>
<dbReference type="SFLD" id="SFLDG01140">
    <property type="entry name" value="C2.B:_Phosphomannomutase_and_P"/>
    <property type="match status" value="1"/>
</dbReference>
<keyword evidence="2" id="KW-1185">Reference proteome</keyword>
<gene>
    <name evidence="1" type="ORF">ACJDT4_00165</name>
</gene>
<reference evidence="1 2" key="1">
    <citation type="submission" date="2024-11" db="EMBL/GenBank/DDBJ databases">
        <authorList>
            <person name="Heng Y.C."/>
            <person name="Lim A.C.H."/>
            <person name="Lee J.K.Y."/>
            <person name="Kittelmann S."/>
        </authorList>
    </citation>
    <scope>NUCLEOTIDE SEQUENCE [LARGE SCALE GENOMIC DNA]</scope>
    <source>
        <strain evidence="1 2">WILCCON 0114</strain>
    </source>
</reference>
<protein>
    <submittedName>
        <fullName evidence="1">HAD family hydrolase</fullName>
        <ecNumber evidence="1">3.-.-.-</ecNumber>
        <ecNumber evidence="1">3.1.3.-</ecNumber>
    </submittedName>
</protein>
<accession>A0ABW8T8J4</accession>
<dbReference type="EMBL" id="JBJIAA010000001">
    <property type="protein sequence ID" value="MFL0248818.1"/>
    <property type="molecule type" value="Genomic_DNA"/>
</dbReference>
<dbReference type="InterPro" id="IPR023214">
    <property type="entry name" value="HAD_sf"/>
</dbReference>
<dbReference type="EC" id="3.1.3.-" evidence="1"/>
<dbReference type="SFLD" id="SFLDS00003">
    <property type="entry name" value="Haloacid_Dehalogenase"/>
    <property type="match status" value="1"/>
</dbReference>
<dbReference type="PANTHER" id="PTHR10000">
    <property type="entry name" value="PHOSPHOSERINE PHOSPHATASE"/>
    <property type="match status" value="1"/>
</dbReference>
<dbReference type="Pfam" id="PF08282">
    <property type="entry name" value="Hydrolase_3"/>
    <property type="match status" value="1"/>
</dbReference>
<dbReference type="SUPFAM" id="SSF56784">
    <property type="entry name" value="HAD-like"/>
    <property type="match status" value="1"/>
</dbReference>
<dbReference type="Gene3D" id="3.30.1240.10">
    <property type="match status" value="1"/>
</dbReference>
<evidence type="ECO:0000313" key="2">
    <source>
        <dbReference type="Proteomes" id="UP001623592"/>
    </source>
</evidence>